<organism evidence="1 2">
    <name type="scientific">Streptomyces thioluteus</name>
    <dbReference type="NCBI Taxonomy" id="66431"/>
    <lineage>
        <taxon>Bacteria</taxon>
        <taxon>Bacillati</taxon>
        <taxon>Actinomycetota</taxon>
        <taxon>Actinomycetes</taxon>
        <taxon>Kitasatosporales</taxon>
        <taxon>Streptomycetaceae</taxon>
        <taxon>Streptomyces</taxon>
    </lineage>
</organism>
<proteinExistence type="predicted"/>
<comment type="caution">
    <text evidence="1">The sequence shown here is derived from an EMBL/GenBank/DDBJ whole genome shotgun (WGS) entry which is preliminary data.</text>
</comment>
<protein>
    <submittedName>
        <fullName evidence="1">Uncharacterized protein</fullName>
    </submittedName>
</protein>
<accession>A0ABN3WFN1</accession>
<gene>
    <name evidence="1" type="ORF">GCM10020221_05860</name>
</gene>
<keyword evidence="2" id="KW-1185">Reference proteome</keyword>
<dbReference type="EMBL" id="BAAAXZ010000023">
    <property type="protein sequence ID" value="GAA2912945.1"/>
    <property type="molecule type" value="Genomic_DNA"/>
</dbReference>
<dbReference type="Proteomes" id="UP001501102">
    <property type="component" value="Unassembled WGS sequence"/>
</dbReference>
<reference evidence="1 2" key="1">
    <citation type="journal article" date="2019" name="Int. J. Syst. Evol. Microbiol.">
        <title>The Global Catalogue of Microorganisms (GCM) 10K type strain sequencing project: providing services to taxonomists for standard genome sequencing and annotation.</title>
        <authorList>
            <consortium name="The Broad Institute Genomics Platform"/>
            <consortium name="The Broad Institute Genome Sequencing Center for Infectious Disease"/>
            <person name="Wu L."/>
            <person name="Ma J."/>
        </authorList>
    </citation>
    <scope>NUCLEOTIDE SEQUENCE [LARGE SCALE GENOMIC DNA]</scope>
    <source>
        <strain evidence="1 2">JCM 4087</strain>
    </source>
</reference>
<sequence>MQHRLAGEPLTDYVTPFGGGWFFVLPGVREPRADRYGRALTDLTDEGRTRA</sequence>
<evidence type="ECO:0000313" key="2">
    <source>
        <dbReference type="Proteomes" id="UP001501102"/>
    </source>
</evidence>
<name>A0ABN3WFN1_STRTU</name>
<evidence type="ECO:0000313" key="1">
    <source>
        <dbReference type="EMBL" id="GAA2912945.1"/>
    </source>
</evidence>